<dbReference type="GO" id="GO:0016491">
    <property type="term" value="F:oxidoreductase activity"/>
    <property type="evidence" value="ECO:0007669"/>
    <property type="project" value="UniProtKB-KW"/>
</dbReference>
<dbReference type="EMBL" id="JBHSSE010000002">
    <property type="protein sequence ID" value="MFC6200469.1"/>
    <property type="molecule type" value="Genomic_DNA"/>
</dbReference>
<dbReference type="InterPro" id="IPR005025">
    <property type="entry name" value="FMN_Rdtase-like_dom"/>
</dbReference>
<evidence type="ECO:0000313" key="3">
    <source>
        <dbReference type="Proteomes" id="UP001596171"/>
    </source>
</evidence>
<proteinExistence type="predicted"/>
<keyword evidence="2" id="KW-0560">Oxidoreductase</keyword>
<dbReference type="InterPro" id="IPR029039">
    <property type="entry name" value="Flavoprotein-like_sf"/>
</dbReference>
<accession>A0ABW1SGM2</accession>
<comment type="caution">
    <text evidence="2">The sequence shown here is derived from an EMBL/GenBank/DDBJ whole genome shotgun (WGS) entry which is preliminary data.</text>
</comment>
<reference evidence="3" key="1">
    <citation type="journal article" date="2019" name="Int. J. Syst. Evol. Microbiol.">
        <title>The Global Catalogue of Microorganisms (GCM) 10K type strain sequencing project: providing services to taxonomists for standard genome sequencing and annotation.</title>
        <authorList>
            <consortium name="The Broad Institute Genomics Platform"/>
            <consortium name="The Broad Institute Genome Sequencing Center for Infectious Disease"/>
            <person name="Wu L."/>
            <person name="Ma J."/>
        </authorList>
    </citation>
    <scope>NUCLEOTIDE SEQUENCE [LARGE SCALE GENOMIC DNA]</scope>
    <source>
        <strain evidence="3">CCM 8930</strain>
    </source>
</reference>
<name>A0ABW1SGM2_9LACO</name>
<evidence type="ECO:0000313" key="2">
    <source>
        <dbReference type="EMBL" id="MFC6200469.1"/>
    </source>
</evidence>
<gene>
    <name evidence="2" type="ORF">ACFP1L_01000</name>
</gene>
<evidence type="ECO:0000259" key="1">
    <source>
        <dbReference type="Pfam" id="PF03358"/>
    </source>
</evidence>
<dbReference type="PANTHER" id="PTHR30543">
    <property type="entry name" value="CHROMATE REDUCTASE"/>
    <property type="match status" value="1"/>
</dbReference>
<dbReference type="Pfam" id="PF03358">
    <property type="entry name" value="FMN_red"/>
    <property type="match status" value="1"/>
</dbReference>
<dbReference type="InterPro" id="IPR050712">
    <property type="entry name" value="NAD(P)H-dep_reductase"/>
</dbReference>
<dbReference type="EC" id="1.-.-.-" evidence="2"/>
<dbReference type="Gene3D" id="3.40.50.360">
    <property type="match status" value="1"/>
</dbReference>
<organism evidence="2 3">
    <name type="scientific">Lactiplantibacillus nangangensis</name>
    <dbReference type="NCBI Taxonomy" id="2559917"/>
    <lineage>
        <taxon>Bacteria</taxon>
        <taxon>Bacillati</taxon>
        <taxon>Bacillota</taxon>
        <taxon>Bacilli</taxon>
        <taxon>Lactobacillales</taxon>
        <taxon>Lactobacillaceae</taxon>
        <taxon>Lactiplantibacillus</taxon>
    </lineage>
</organism>
<dbReference type="PANTHER" id="PTHR30543:SF21">
    <property type="entry name" value="NAD(P)H-DEPENDENT FMN REDUCTASE LOT6"/>
    <property type="match status" value="1"/>
</dbReference>
<dbReference type="Proteomes" id="UP001596171">
    <property type="component" value="Unassembled WGS sequence"/>
</dbReference>
<protein>
    <submittedName>
        <fullName evidence="2">NADPH-dependent FMN reductase</fullName>
        <ecNumber evidence="2">1.-.-.-</ecNumber>
    </submittedName>
</protein>
<dbReference type="RefSeq" id="WP_137616238.1">
    <property type="nucleotide sequence ID" value="NZ_BJDI01000007.1"/>
</dbReference>
<sequence>MTVKIGIILGTTRTPSLGSRIFAYLKTVLPATSVDLTWIDLKDYPLPFYDHAETPLSATIQNLTPVEQRWLTDLKAQDGYLILSPEYDHAMPGSLKNALDFVGPEVDHKPVQIVTYSHYSDGGMLAAASMVGILQMLKMLVLPTPVLLWDADQNFTAQGDLLPAVQNSDHFATRLQAAFDELVHYATVGKQQPYQPK</sequence>
<keyword evidence="3" id="KW-1185">Reference proteome</keyword>
<feature type="domain" description="NADPH-dependent FMN reductase-like" evidence="1">
    <location>
        <begin position="3"/>
        <end position="150"/>
    </location>
</feature>
<dbReference type="SUPFAM" id="SSF52218">
    <property type="entry name" value="Flavoproteins"/>
    <property type="match status" value="1"/>
</dbReference>